<dbReference type="Proteomes" id="UP000600365">
    <property type="component" value="Unassembled WGS sequence"/>
</dbReference>
<evidence type="ECO:0000313" key="2">
    <source>
        <dbReference type="EMBL" id="GGN62990.1"/>
    </source>
</evidence>
<evidence type="ECO:0000256" key="1">
    <source>
        <dbReference type="SAM" id="MobiDB-lite"/>
    </source>
</evidence>
<reference evidence="2 3" key="1">
    <citation type="journal article" date="2014" name="Int. J. Syst. Evol. Microbiol.">
        <title>Complete genome sequence of Corynebacterium casei LMG S-19264T (=DSM 44701T), isolated from a smear-ripened cheese.</title>
        <authorList>
            <consortium name="US DOE Joint Genome Institute (JGI-PGF)"/>
            <person name="Walter F."/>
            <person name="Albersmeier A."/>
            <person name="Kalinowski J."/>
            <person name="Ruckert C."/>
        </authorList>
    </citation>
    <scope>NUCLEOTIDE SEQUENCE [LARGE SCALE GENOMIC DNA]</scope>
    <source>
        <strain evidence="2 3">CGMCC 4.7111</strain>
    </source>
</reference>
<dbReference type="AlphaFoldDB" id="A0A918D3T3"/>
<keyword evidence="3" id="KW-1185">Reference proteome</keyword>
<feature type="region of interest" description="Disordered" evidence="1">
    <location>
        <begin position="1"/>
        <end position="25"/>
    </location>
</feature>
<proteinExistence type="predicted"/>
<comment type="caution">
    <text evidence="2">The sequence shown here is derived from an EMBL/GenBank/DDBJ whole genome shotgun (WGS) entry which is preliminary data.</text>
</comment>
<protein>
    <submittedName>
        <fullName evidence="2">Uncharacterized protein</fullName>
    </submittedName>
</protein>
<name>A0A918D3T3_9ACTN</name>
<sequence length="54" mass="6069">MRGFYRTGNVSPHSDSGRGPRIRRSTVGGERITAYEVIADPVRLRRLDLAVLDK</sequence>
<gene>
    <name evidence="2" type="ORF">GCM10011579_030770</name>
</gene>
<dbReference type="EMBL" id="BMMM01000005">
    <property type="protein sequence ID" value="GGN62990.1"/>
    <property type="molecule type" value="Genomic_DNA"/>
</dbReference>
<evidence type="ECO:0000313" key="3">
    <source>
        <dbReference type="Proteomes" id="UP000600365"/>
    </source>
</evidence>
<organism evidence="2 3">
    <name type="scientific">Streptomyces albiflavescens</name>
    <dbReference type="NCBI Taxonomy" id="1623582"/>
    <lineage>
        <taxon>Bacteria</taxon>
        <taxon>Bacillati</taxon>
        <taxon>Actinomycetota</taxon>
        <taxon>Actinomycetes</taxon>
        <taxon>Kitasatosporales</taxon>
        <taxon>Streptomycetaceae</taxon>
        <taxon>Streptomyces</taxon>
    </lineage>
</organism>
<accession>A0A918D3T3</accession>